<sequence>MNQGTKSTGAEIRIQNQNSEKAARYFSTPHRPFALRDSNKFDAPELANIYISTAEHVHDFSINRSSDPRAHRQRPCKTPPSARAPAMYFPLATVVAAFSLLAPSQALYLYIDGTSPKCFYEDLPKDTLVVGTYKAEAYSPATSTFRTTSELAIQVTVDEVFDNDHRVVTQTTTSSDTFSKFTFTAADPGLHRLCFTPSGPAAISVGGWFSGSAGSTIGGVKLTLDMAIGATSKIESEDKSKIDNIVSKVRELNGRLTDIRREQVFQREREAEFRDQSEATNAKIVRWTLIQLGVLGVTCAWQLSHLRSFFIKQKLT</sequence>
<keyword evidence="4" id="KW-0732">Signal</keyword>
<evidence type="ECO:0000313" key="8">
    <source>
        <dbReference type="EMBL" id="KIW46308.1"/>
    </source>
</evidence>
<evidence type="ECO:0000256" key="4">
    <source>
        <dbReference type="ARBA" id="ARBA00022729"/>
    </source>
</evidence>
<evidence type="ECO:0000256" key="3">
    <source>
        <dbReference type="ARBA" id="ARBA00022692"/>
    </source>
</evidence>
<dbReference type="RefSeq" id="XP_016266524.1">
    <property type="nucleotide sequence ID" value="XM_016402627.1"/>
</dbReference>
<keyword evidence="6" id="KW-0472">Membrane</keyword>
<comment type="subcellular location">
    <subcellularLocation>
        <location evidence="1">Membrane</location>
        <topology evidence="1">Single-pass type I membrane protein</topology>
    </subcellularLocation>
</comment>
<feature type="domain" description="GOLD" evidence="7">
    <location>
        <begin position="116"/>
        <end position="228"/>
    </location>
</feature>
<name>A0A0D2DT87_9EURO</name>
<dbReference type="GO" id="GO:0016020">
    <property type="term" value="C:membrane"/>
    <property type="evidence" value="ECO:0007669"/>
    <property type="project" value="UniProtKB-SubCell"/>
</dbReference>
<organism evidence="8 9">
    <name type="scientific">Exophiala oligosperma</name>
    <dbReference type="NCBI Taxonomy" id="215243"/>
    <lineage>
        <taxon>Eukaryota</taxon>
        <taxon>Fungi</taxon>
        <taxon>Dikarya</taxon>
        <taxon>Ascomycota</taxon>
        <taxon>Pezizomycotina</taxon>
        <taxon>Eurotiomycetes</taxon>
        <taxon>Chaetothyriomycetidae</taxon>
        <taxon>Chaetothyriales</taxon>
        <taxon>Herpotrichiellaceae</taxon>
        <taxon>Exophiala</taxon>
    </lineage>
</organism>
<dbReference type="OrthoDB" id="3427at2759"/>
<dbReference type="InterPro" id="IPR009038">
    <property type="entry name" value="GOLD_dom"/>
</dbReference>
<gene>
    <name evidence="8" type="ORF">PV06_01988</name>
</gene>
<dbReference type="GeneID" id="27354062"/>
<proteinExistence type="inferred from homology"/>
<evidence type="ECO:0000256" key="1">
    <source>
        <dbReference type="ARBA" id="ARBA00004479"/>
    </source>
</evidence>
<dbReference type="PANTHER" id="PTHR22811">
    <property type="entry name" value="TRANSMEMBRANE EMP24 DOMAIN-CONTAINING PROTEIN"/>
    <property type="match status" value="1"/>
</dbReference>
<dbReference type="EMBL" id="KN847333">
    <property type="protein sequence ID" value="KIW46308.1"/>
    <property type="molecule type" value="Genomic_DNA"/>
</dbReference>
<evidence type="ECO:0000313" key="9">
    <source>
        <dbReference type="Proteomes" id="UP000053342"/>
    </source>
</evidence>
<evidence type="ECO:0000259" key="7">
    <source>
        <dbReference type="PROSITE" id="PS50866"/>
    </source>
</evidence>
<comment type="similarity">
    <text evidence="2">Belongs to the EMP24/GP25L family.</text>
</comment>
<protein>
    <recommendedName>
        <fullName evidence="7">GOLD domain-containing protein</fullName>
    </recommendedName>
</protein>
<keyword evidence="3" id="KW-0812">Transmembrane</keyword>
<accession>A0A0D2DT87</accession>
<keyword evidence="5" id="KW-1133">Transmembrane helix</keyword>
<dbReference type="HOGENOM" id="CLU_066963_2_1_1"/>
<reference evidence="8 9" key="1">
    <citation type="submission" date="2015-01" db="EMBL/GenBank/DDBJ databases">
        <title>The Genome Sequence of Exophiala oligosperma CBS72588.</title>
        <authorList>
            <consortium name="The Broad Institute Genomics Platform"/>
            <person name="Cuomo C."/>
            <person name="de Hoog S."/>
            <person name="Gorbushina A."/>
            <person name="Stielow B."/>
            <person name="Teixiera M."/>
            <person name="Abouelleil A."/>
            <person name="Chapman S.B."/>
            <person name="Priest M."/>
            <person name="Young S.K."/>
            <person name="Wortman J."/>
            <person name="Nusbaum C."/>
            <person name="Birren B."/>
        </authorList>
    </citation>
    <scope>NUCLEOTIDE SEQUENCE [LARGE SCALE GENOMIC DNA]</scope>
    <source>
        <strain evidence="8 9">CBS 72588</strain>
    </source>
</reference>
<dbReference type="VEuPathDB" id="FungiDB:PV06_01988"/>
<evidence type="ECO:0000256" key="2">
    <source>
        <dbReference type="ARBA" id="ARBA00007104"/>
    </source>
</evidence>
<keyword evidence="9" id="KW-1185">Reference proteome</keyword>
<dbReference type="AlphaFoldDB" id="A0A0D2DT87"/>
<dbReference type="Pfam" id="PF01105">
    <property type="entry name" value="EMP24_GP25L"/>
    <property type="match status" value="1"/>
</dbReference>
<dbReference type="Proteomes" id="UP000053342">
    <property type="component" value="Unassembled WGS sequence"/>
</dbReference>
<dbReference type="STRING" id="215243.A0A0D2DT87"/>
<evidence type="ECO:0000256" key="6">
    <source>
        <dbReference type="ARBA" id="ARBA00023136"/>
    </source>
</evidence>
<dbReference type="PROSITE" id="PS50866">
    <property type="entry name" value="GOLD"/>
    <property type="match status" value="1"/>
</dbReference>
<evidence type="ECO:0000256" key="5">
    <source>
        <dbReference type="ARBA" id="ARBA00022989"/>
    </source>
</evidence>
<dbReference type="SMART" id="SM01190">
    <property type="entry name" value="EMP24_GP25L"/>
    <property type="match status" value="1"/>
</dbReference>
<dbReference type="InterPro" id="IPR015720">
    <property type="entry name" value="Emp24-like"/>
</dbReference>